<accession>A0ABV0N7N2</accession>
<protein>
    <submittedName>
        <fullName evidence="1">Uncharacterized protein</fullName>
    </submittedName>
</protein>
<dbReference type="EMBL" id="JAHRIO010030090">
    <property type="protein sequence ID" value="MEQ2167310.1"/>
    <property type="molecule type" value="Genomic_DNA"/>
</dbReference>
<proteinExistence type="predicted"/>
<name>A0ABV0N7N2_9TELE</name>
<reference evidence="1 2" key="1">
    <citation type="submission" date="2021-06" db="EMBL/GenBank/DDBJ databases">
        <authorList>
            <person name="Palmer J.M."/>
        </authorList>
    </citation>
    <scope>NUCLEOTIDE SEQUENCE [LARGE SCALE GENOMIC DNA]</scope>
    <source>
        <strain evidence="1 2">GA_2019</strain>
        <tissue evidence="1">Muscle</tissue>
    </source>
</reference>
<dbReference type="Proteomes" id="UP001476798">
    <property type="component" value="Unassembled WGS sequence"/>
</dbReference>
<comment type="caution">
    <text evidence="1">The sequence shown here is derived from an EMBL/GenBank/DDBJ whole genome shotgun (WGS) entry which is preliminary data.</text>
</comment>
<keyword evidence="2" id="KW-1185">Reference proteome</keyword>
<evidence type="ECO:0000313" key="2">
    <source>
        <dbReference type="Proteomes" id="UP001476798"/>
    </source>
</evidence>
<sequence>MKATESDGPTVKVQSAVAELAGNDMSKWERDAGIRLVFAGVRQKRKNKSRKTPNQHFLEFKAHTWNGKSKHQTTAICHEAGQTGHTVSRYRGHTALPPDV</sequence>
<evidence type="ECO:0000313" key="1">
    <source>
        <dbReference type="EMBL" id="MEQ2167310.1"/>
    </source>
</evidence>
<organism evidence="1 2">
    <name type="scientific">Goodea atripinnis</name>
    <dbReference type="NCBI Taxonomy" id="208336"/>
    <lineage>
        <taxon>Eukaryota</taxon>
        <taxon>Metazoa</taxon>
        <taxon>Chordata</taxon>
        <taxon>Craniata</taxon>
        <taxon>Vertebrata</taxon>
        <taxon>Euteleostomi</taxon>
        <taxon>Actinopterygii</taxon>
        <taxon>Neopterygii</taxon>
        <taxon>Teleostei</taxon>
        <taxon>Neoteleostei</taxon>
        <taxon>Acanthomorphata</taxon>
        <taxon>Ovalentaria</taxon>
        <taxon>Atherinomorphae</taxon>
        <taxon>Cyprinodontiformes</taxon>
        <taxon>Goodeidae</taxon>
        <taxon>Goodea</taxon>
    </lineage>
</organism>
<gene>
    <name evidence="1" type="ORF">GOODEAATRI_002849</name>
</gene>